<dbReference type="RefSeq" id="XP_027769103.1">
    <property type="nucleotide sequence ID" value="XM_027913302.1"/>
</dbReference>
<name>A0ABM1V035_SOLPN</name>
<dbReference type="Pfam" id="PF07534">
    <property type="entry name" value="TLD"/>
    <property type="match status" value="2"/>
</dbReference>
<dbReference type="PANTHER" id="PTHR23354:SF74">
    <property type="entry name" value="TLD-DOMAIN CONTAINING NUCLEOLAR PROTEIN"/>
    <property type="match status" value="1"/>
</dbReference>
<reference evidence="3" key="1">
    <citation type="journal article" date="2014" name="Nat. Genet.">
        <title>The genome of the stress-tolerant wild tomato species Solanum pennellii.</title>
        <authorList>
            <person name="Bolger A."/>
            <person name="Scossa F."/>
            <person name="Bolger M.E."/>
            <person name="Lanz C."/>
            <person name="Maumus F."/>
            <person name="Tohge T."/>
            <person name="Quesneville H."/>
            <person name="Alseekh S."/>
            <person name="Sorensen I."/>
            <person name="Lichtenstein G."/>
            <person name="Fich E.A."/>
            <person name="Conte M."/>
            <person name="Keller H."/>
            <person name="Schneeberger K."/>
            <person name="Schwacke R."/>
            <person name="Ofner I."/>
            <person name="Vrebalov J."/>
            <person name="Xu Y."/>
            <person name="Osorio S."/>
            <person name="Aflitos S.A."/>
            <person name="Schijlen E."/>
            <person name="Jimenez-Gomez J.M."/>
            <person name="Ryngajllo M."/>
            <person name="Kimura S."/>
            <person name="Kumar R."/>
            <person name="Koenig D."/>
            <person name="Headland L.R."/>
            <person name="Maloof J.N."/>
            <person name="Sinha N."/>
            <person name="van Ham R.C."/>
            <person name="Lankhorst R.K."/>
            <person name="Mao L."/>
            <person name="Vogel A."/>
            <person name="Arsova B."/>
            <person name="Panstruga R."/>
            <person name="Fei Z."/>
            <person name="Rose J.K."/>
            <person name="Zamir D."/>
            <person name="Carrari F."/>
            <person name="Giovannoni J.J."/>
            <person name="Weigel D."/>
            <person name="Usadel B."/>
            <person name="Fernie A.R."/>
        </authorList>
    </citation>
    <scope>NUCLEOTIDE SEQUENCE [LARGE SCALE GENOMIC DNA]</scope>
    <source>
        <strain evidence="3">cv. LA0716</strain>
    </source>
</reference>
<dbReference type="GeneID" id="107005874"/>
<dbReference type="InterPro" id="IPR006571">
    <property type="entry name" value="TLDc_dom"/>
</dbReference>
<organism evidence="3 4">
    <name type="scientific">Solanum pennellii</name>
    <name type="common">Tomato</name>
    <name type="synonym">Lycopersicon pennellii</name>
    <dbReference type="NCBI Taxonomy" id="28526"/>
    <lineage>
        <taxon>Eukaryota</taxon>
        <taxon>Viridiplantae</taxon>
        <taxon>Streptophyta</taxon>
        <taxon>Embryophyta</taxon>
        <taxon>Tracheophyta</taxon>
        <taxon>Spermatophyta</taxon>
        <taxon>Magnoliopsida</taxon>
        <taxon>eudicotyledons</taxon>
        <taxon>Gunneridae</taxon>
        <taxon>Pentapetalae</taxon>
        <taxon>asterids</taxon>
        <taxon>lamiids</taxon>
        <taxon>Solanales</taxon>
        <taxon>Solanaceae</taxon>
        <taxon>Solanoideae</taxon>
        <taxon>Solaneae</taxon>
        <taxon>Solanum</taxon>
        <taxon>Solanum subgen. Lycopersicon</taxon>
    </lineage>
</organism>
<evidence type="ECO:0000313" key="4">
    <source>
        <dbReference type="RefSeq" id="XP_027769103.1"/>
    </source>
</evidence>
<proteinExistence type="predicted"/>
<feature type="region of interest" description="Disordered" evidence="1">
    <location>
        <begin position="1"/>
        <end position="39"/>
    </location>
</feature>
<feature type="compositionally biased region" description="Low complexity" evidence="1">
    <location>
        <begin position="17"/>
        <end position="29"/>
    </location>
</feature>
<sequence length="303" mass="33871">MNSIKDTVSEKLSRLFSDSPSKSSDQQPQARPYTKEGRSLSSVLSIFLPSTSFSKFKDEDDVNSLQSHSFTWRSKSFSWRDRPLERYAECDDHNDHMKEGENGLIRSSIGVLNESFYTPRCNEEPNSARSVASGFEPFEDAPDGDSLEQSMPNLVEDSVFISPELYDFFQSSLPNIVKGCQWSLLYSTTKHGISLRTLIRMSANSSGPCLLGTVQSFVFTTVYGEPRLFRPTGANRYFYLCMNEILALGGGGHFALCLDGDLLSGNSGPCDTFGNLCLAHDEEFELKNVELWGFTHASRYLTS</sequence>
<dbReference type="PANTHER" id="PTHR23354">
    <property type="entry name" value="NUCLEOLAR PROTEIN 7/ESTROGEN RECEPTOR COACTIVATOR-RELATED"/>
    <property type="match status" value="1"/>
</dbReference>
<protein>
    <submittedName>
        <fullName evidence="4">Nuclear receptor coactivator 7-like isoform X2</fullName>
    </submittedName>
</protein>
<keyword evidence="3" id="KW-1185">Reference proteome</keyword>
<gene>
    <name evidence="4" type="primary">LOC107005874</name>
</gene>
<evidence type="ECO:0000256" key="1">
    <source>
        <dbReference type="SAM" id="MobiDB-lite"/>
    </source>
</evidence>
<evidence type="ECO:0000313" key="3">
    <source>
        <dbReference type="Proteomes" id="UP000694930"/>
    </source>
</evidence>
<dbReference type="Proteomes" id="UP000694930">
    <property type="component" value="Chromosome 12"/>
</dbReference>
<dbReference type="PROSITE" id="PS51886">
    <property type="entry name" value="TLDC"/>
    <property type="match status" value="1"/>
</dbReference>
<feature type="domain" description="TLDc" evidence="2">
    <location>
        <begin position="159"/>
        <end position="295"/>
    </location>
</feature>
<dbReference type="SMART" id="SM00584">
    <property type="entry name" value="TLDc"/>
    <property type="match status" value="1"/>
</dbReference>
<evidence type="ECO:0000259" key="2">
    <source>
        <dbReference type="PROSITE" id="PS51886"/>
    </source>
</evidence>
<reference evidence="4" key="2">
    <citation type="submission" date="2025-08" db="UniProtKB">
        <authorList>
            <consortium name="RefSeq"/>
        </authorList>
    </citation>
    <scope>IDENTIFICATION</scope>
</reference>
<accession>A0ABM1V035</accession>